<evidence type="ECO:0000256" key="5">
    <source>
        <dbReference type="SAM" id="MobiDB-lite"/>
    </source>
</evidence>
<protein>
    <submittedName>
        <fullName evidence="8">Kinase-like protein</fullName>
    </submittedName>
</protein>
<dbReference type="Pfam" id="PF04428">
    <property type="entry name" value="Choline_kin_N"/>
    <property type="match status" value="1"/>
</dbReference>
<feature type="compositionally biased region" description="Polar residues" evidence="5">
    <location>
        <begin position="661"/>
        <end position="683"/>
    </location>
</feature>
<feature type="compositionally biased region" description="Basic residues" evidence="5">
    <location>
        <begin position="779"/>
        <end position="794"/>
    </location>
</feature>
<feature type="compositionally biased region" description="Basic and acidic residues" evidence="5">
    <location>
        <begin position="724"/>
        <end position="734"/>
    </location>
</feature>
<dbReference type="InterPro" id="IPR004776">
    <property type="entry name" value="Mem_transp_PIN-like"/>
</dbReference>
<feature type="compositionally biased region" description="Basic and acidic residues" evidence="5">
    <location>
        <begin position="258"/>
        <end position="271"/>
    </location>
</feature>
<dbReference type="Proteomes" id="UP000240883">
    <property type="component" value="Unassembled WGS sequence"/>
</dbReference>
<feature type="compositionally biased region" description="Polar residues" evidence="5">
    <location>
        <begin position="583"/>
        <end position="593"/>
    </location>
</feature>
<dbReference type="GO" id="GO:0016301">
    <property type="term" value="F:kinase activity"/>
    <property type="evidence" value="ECO:0007669"/>
    <property type="project" value="UniProtKB-KW"/>
</dbReference>
<dbReference type="GO" id="GO:0055085">
    <property type="term" value="P:transmembrane transport"/>
    <property type="evidence" value="ECO:0007669"/>
    <property type="project" value="InterPro"/>
</dbReference>
<dbReference type="Pfam" id="PF01633">
    <property type="entry name" value="Choline_kinase"/>
    <property type="match status" value="1"/>
</dbReference>
<evidence type="ECO:0000256" key="1">
    <source>
        <dbReference type="ARBA" id="ARBA00004141"/>
    </source>
</evidence>
<evidence type="ECO:0000256" key="3">
    <source>
        <dbReference type="ARBA" id="ARBA00022989"/>
    </source>
</evidence>
<keyword evidence="2 6" id="KW-0812">Transmembrane</keyword>
<feature type="region of interest" description="Disordered" evidence="5">
    <location>
        <begin position="1313"/>
        <end position="1357"/>
    </location>
</feature>
<keyword evidence="8" id="KW-0418">Kinase</keyword>
<dbReference type="PANTHER" id="PTHR31794">
    <property type="entry name" value="AUXIN EFFLUX TRANSPORTER FAMILY PROTEIN (EUROFUNG)"/>
    <property type="match status" value="1"/>
</dbReference>
<dbReference type="SUPFAM" id="SSF56112">
    <property type="entry name" value="Protein kinase-like (PK-like)"/>
    <property type="match status" value="1"/>
</dbReference>
<dbReference type="GO" id="GO:0005783">
    <property type="term" value="C:endoplasmic reticulum"/>
    <property type="evidence" value="ECO:0007669"/>
    <property type="project" value="TreeGrafter"/>
</dbReference>
<dbReference type="InterPro" id="IPR011009">
    <property type="entry name" value="Kinase-like_dom_sf"/>
</dbReference>
<evidence type="ECO:0000256" key="6">
    <source>
        <dbReference type="SAM" id="Phobius"/>
    </source>
</evidence>
<dbReference type="Gene3D" id="3.30.200.20">
    <property type="entry name" value="Phosphorylase Kinase, domain 1"/>
    <property type="match status" value="1"/>
</dbReference>
<feature type="transmembrane region" description="Helical" evidence="6">
    <location>
        <begin position="455"/>
        <end position="477"/>
    </location>
</feature>
<comment type="subcellular location">
    <subcellularLocation>
        <location evidence="1">Membrane</location>
        <topology evidence="1">Multi-pass membrane protein</topology>
    </subcellularLocation>
</comment>
<dbReference type="PANTHER" id="PTHR31794:SF2">
    <property type="entry name" value="AUXIN EFFLUX TRANSPORTER FAMILY PROTEIN (EUROFUNG)"/>
    <property type="match status" value="1"/>
</dbReference>
<proteinExistence type="predicted"/>
<feature type="compositionally biased region" description="Basic and acidic residues" evidence="5">
    <location>
        <begin position="1319"/>
        <end position="1334"/>
    </location>
</feature>
<dbReference type="CDD" id="cd05157">
    <property type="entry name" value="ETNK_euk"/>
    <property type="match status" value="1"/>
</dbReference>
<evidence type="ECO:0000256" key="4">
    <source>
        <dbReference type="ARBA" id="ARBA00023136"/>
    </source>
</evidence>
<feature type="transmembrane region" description="Helical" evidence="6">
    <location>
        <begin position="159"/>
        <end position="180"/>
    </location>
</feature>
<evidence type="ECO:0000256" key="2">
    <source>
        <dbReference type="ARBA" id="ARBA00022692"/>
    </source>
</evidence>
<dbReference type="EMBL" id="KZ678128">
    <property type="protein sequence ID" value="PSN75009.1"/>
    <property type="molecule type" value="Genomic_DNA"/>
</dbReference>
<feature type="compositionally biased region" description="Basic residues" evidence="5">
    <location>
        <begin position="709"/>
        <end position="723"/>
    </location>
</feature>
<feature type="transmembrane region" description="Helical" evidence="6">
    <location>
        <begin position="395"/>
        <end position="417"/>
    </location>
</feature>
<feature type="region of interest" description="Disordered" evidence="5">
    <location>
        <begin position="583"/>
        <end position="605"/>
    </location>
</feature>
<gene>
    <name evidence="8" type="ORF">BS50DRAFT_512427</name>
</gene>
<dbReference type="Pfam" id="PF03547">
    <property type="entry name" value="Mem_trans"/>
    <property type="match status" value="1"/>
</dbReference>
<accession>A0A2T2PBG9</accession>
<dbReference type="Gene3D" id="3.90.1200.10">
    <property type="match status" value="1"/>
</dbReference>
<dbReference type="InterPro" id="IPR007521">
    <property type="entry name" value="Choline_kin_N"/>
</dbReference>
<feature type="region of interest" description="Disordered" evidence="5">
    <location>
        <begin position="642"/>
        <end position="691"/>
    </location>
</feature>
<dbReference type="OrthoDB" id="10267235at2759"/>
<dbReference type="STRING" id="1448308.A0A2T2PBG9"/>
<feature type="region of interest" description="Disordered" evidence="5">
    <location>
        <begin position="769"/>
        <end position="794"/>
    </location>
</feature>
<evidence type="ECO:0000313" key="9">
    <source>
        <dbReference type="Proteomes" id="UP000240883"/>
    </source>
</evidence>
<feature type="transmembrane region" description="Helical" evidence="6">
    <location>
        <begin position="58"/>
        <end position="83"/>
    </location>
</feature>
<dbReference type="GO" id="GO:0016773">
    <property type="term" value="F:phosphotransferase activity, alcohol group as acceptor"/>
    <property type="evidence" value="ECO:0007669"/>
    <property type="project" value="InterPro"/>
</dbReference>
<keyword evidence="4 6" id="KW-0472">Membrane</keyword>
<keyword evidence="9" id="KW-1185">Reference proteome</keyword>
<feature type="region of interest" description="Disordered" evidence="5">
    <location>
        <begin position="704"/>
        <end position="756"/>
    </location>
</feature>
<keyword evidence="3 6" id="KW-1133">Transmembrane helix</keyword>
<reference evidence="8 9" key="1">
    <citation type="journal article" date="2018" name="Front. Microbiol.">
        <title>Genome-Wide Analysis of Corynespora cassiicola Leaf Fall Disease Putative Effectors.</title>
        <authorList>
            <person name="Lopez D."/>
            <person name="Ribeiro S."/>
            <person name="Label P."/>
            <person name="Fumanal B."/>
            <person name="Venisse J.S."/>
            <person name="Kohler A."/>
            <person name="de Oliveira R.R."/>
            <person name="Labutti K."/>
            <person name="Lipzen A."/>
            <person name="Lail K."/>
            <person name="Bauer D."/>
            <person name="Ohm R.A."/>
            <person name="Barry K.W."/>
            <person name="Spatafora J."/>
            <person name="Grigoriev I.V."/>
            <person name="Martin F.M."/>
            <person name="Pujade-Renaud V."/>
        </authorList>
    </citation>
    <scope>NUCLEOTIDE SEQUENCE [LARGE SCALE GENOMIC DNA]</scope>
    <source>
        <strain evidence="8 9">Philippines</strain>
    </source>
</reference>
<feature type="transmembrane region" description="Helical" evidence="6">
    <location>
        <begin position="95"/>
        <end position="115"/>
    </location>
</feature>
<feature type="transmembrane region" description="Helical" evidence="6">
    <location>
        <begin position="127"/>
        <end position="147"/>
    </location>
</feature>
<name>A0A2T2PBG9_CORCC</name>
<evidence type="ECO:0000259" key="7">
    <source>
        <dbReference type="Pfam" id="PF04428"/>
    </source>
</evidence>
<feature type="transmembrane region" description="Helical" evidence="6">
    <location>
        <begin position="497"/>
        <end position="521"/>
    </location>
</feature>
<dbReference type="GO" id="GO:0016020">
    <property type="term" value="C:membrane"/>
    <property type="evidence" value="ECO:0007669"/>
    <property type="project" value="UniProtKB-SubCell"/>
</dbReference>
<sequence>MSNSSFFSTPQSLRLRNFQKHPSADFMSMSTDPYYGAGSGLFGAFKSKPPPHSSHPDFANLTLLVFEAVMEVVCVSLPGYIIARMGMFDAEAQKFVANLNTQLFTPCLIFTKLASQLSADKLVELGVIPFIFVVQLIVSYIAALLVSRLCKFKKRAKNFVVAMAVFGNSNSLPISLVISLSKTLKGLHWDRIPGDNDNEVAARGILYLLIFQQLGQLVRWTWGFNVLLAPASAYKDEDEGRNSIMENGEYSDEEAEHLLGDDSSSDSHSDYESGQPTPEQSRTYASSVQSSASASDITITQRDHAQNAAKFATPTQGNAVIKGHGNIAGNGTAANGIAINGTIDNGSILPYTADIPKGVKGWWFRVKQAIARHAKSARAGVSRASRRTFLALPSWLQRGLSTIYSYMAGFFCGLWEFMNPPLWAMLAAIIVASVPVLQHAFFDPHTFISNSVTRAVSQSGGVAVPLILVVLGANLARNTLPKEERASPEDAAIEKKLVVASLVSRMLIPTMIMAPLLALTAKFVPVSILDDPIFVIVCFLLTGAPSALQLAQICQINNVYMGAMSNLLFQSYVPDVAAMQSLSREPSHHSTSADGGVSPRPTSAKVVSIAEPDSISPLMRAKHKELDQKDALDLDKSARQFRASVSGKRLSGRPSLERLGNSRQHSLEGNPSFTSLISESSDPSPHGRHAHDGLLKQVSAWLKHEKDRRTARKERRKAAKAKAHHEQSADRAASDEAGQLTASPARRDSESSEGSVALEQLASILERTLSLKSNDGSPRKRRSSHGHKLSSIMKRHSVASSDTDYFDSVDQLVPSCDAYLDNSKTMAYGAGEVDPGEDDEVPGKMLCRNARKEREAWAKFKYEIVRLAHTLKLKGWRRVPLAQSSQIHVERLSGALTNAVYVVSPPRDLPSQKEEGDTLPVPKNPPPKLLLRIYGPQVEHLIDREAELQILKRLARKRIGPRMLGTFANGRFEEYFHAKALTPNELRNPDTSKQIAKRMRELHEGIDLLKSERDAGPFVWRNWDKWVDRCEQIVTWLDEQILENKAGSVRTPSDRWKQRGFICGAQWPVFRQLIEKYRAWLEEQYGGISNINDRLVFSHNDTQYGNILRLMPSGESPLLLPANEHKQLIVIDFEYSNANLPGLEFANHFTEWCYNYHDPEFPYQCNTAYYPTPEEQHRFIRSYLTHNPTFKAVGGSASNPPTPHLGPLPNCGSTTALAATATPTTISAFMLDSRAPPGERYSSQEQEAQVERQTEEEARRLMSETQLWRLANSAQWVAWGIVQAHIPGMPDFYADEATPTNEKANALEKALGEEGVETGAEKKKAVSSEGGNEHDEGDAPTAVDENANQVESQTEDEEFDYLGYAQERAMFVWGDAVRMGFVKMEELPEEVAKRVKIVEN</sequence>
<organism evidence="8 9">
    <name type="scientific">Corynespora cassiicola Philippines</name>
    <dbReference type="NCBI Taxonomy" id="1448308"/>
    <lineage>
        <taxon>Eukaryota</taxon>
        <taxon>Fungi</taxon>
        <taxon>Dikarya</taxon>
        <taxon>Ascomycota</taxon>
        <taxon>Pezizomycotina</taxon>
        <taxon>Dothideomycetes</taxon>
        <taxon>Pleosporomycetidae</taxon>
        <taxon>Pleosporales</taxon>
        <taxon>Corynesporascaceae</taxon>
        <taxon>Corynespora</taxon>
    </lineage>
</organism>
<feature type="transmembrane region" description="Helical" evidence="6">
    <location>
        <begin position="423"/>
        <end position="443"/>
    </location>
</feature>
<feature type="region of interest" description="Disordered" evidence="5">
    <location>
        <begin position="1234"/>
        <end position="1256"/>
    </location>
</feature>
<feature type="compositionally biased region" description="Polar residues" evidence="5">
    <location>
        <begin position="272"/>
        <end position="284"/>
    </location>
</feature>
<keyword evidence="8" id="KW-0808">Transferase</keyword>
<feature type="region of interest" description="Disordered" evidence="5">
    <location>
        <begin position="258"/>
        <end position="288"/>
    </location>
</feature>
<evidence type="ECO:0000313" key="8">
    <source>
        <dbReference type="EMBL" id="PSN75009.1"/>
    </source>
</evidence>
<feature type="domain" description="Choline kinase N-terminal" evidence="7">
    <location>
        <begin position="810"/>
        <end position="884"/>
    </location>
</feature>